<dbReference type="InterPro" id="IPR036908">
    <property type="entry name" value="RlpA-like_sf"/>
</dbReference>
<dbReference type="CDD" id="cd05379">
    <property type="entry name" value="CAP_bacterial"/>
    <property type="match status" value="1"/>
</dbReference>
<evidence type="ECO:0000313" key="4">
    <source>
        <dbReference type="EMBL" id="KDO18952.1"/>
    </source>
</evidence>
<evidence type="ECO:0000256" key="2">
    <source>
        <dbReference type="SAM" id="Phobius"/>
    </source>
</evidence>
<keyword evidence="2" id="KW-0812">Transmembrane</keyword>
<dbReference type="Gene3D" id="2.60.40.760">
    <property type="entry name" value="Expansin, cellulose-binding-like domain"/>
    <property type="match status" value="1"/>
</dbReference>
<dbReference type="InterPro" id="IPR014044">
    <property type="entry name" value="CAP_dom"/>
</dbReference>
<dbReference type="KEGG" id="spar:SPRG_14385"/>
<dbReference type="GeneID" id="24136194"/>
<reference evidence="4 5" key="1">
    <citation type="journal article" date="2013" name="PLoS Genet.">
        <title>Distinctive expansion of potential virulence genes in the genome of the oomycete fish pathogen Saprolegnia parasitica.</title>
        <authorList>
            <person name="Jiang R.H."/>
            <person name="de Bruijn I."/>
            <person name="Haas B.J."/>
            <person name="Belmonte R."/>
            <person name="Lobach L."/>
            <person name="Christie J."/>
            <person name="van den Ackerveken G."/>
            <person name="Bottin A."/>
            <person name="Bulone V."/>
            <person name="Diaz-Moreno S.M."/>
            <person name="Dumas B."/>
            <person name="Fan L."/>
            <person name="Gaulin E."/>
            <person name="Govers F."/>
            <person name="Grenville-Briggs L.J."/>
            <person name="Horner N.R."/>
            <person name="Levin J.Z."/>
            <person name="Mammella M."/>
            <person name="Meijer H.J."/>
            <person name="Morris P."/>
            <person name="Nusbaum C."/>
            <person name="Oome S."/>
            <person name="Phillips A.J."/>
            <person name="van Rooyen D."/>
            <person name="Rzeszutek E."/>
            <person name="Saraiva M."/>
            <person name="Secombes C.J."/>
            <person name="Seidl M.F."/>
            <person name="Snel B."/>
            <person name="Stassen J.H."/>
            <person name="Sykes S."/>
            <person name="Tripathy S."/>
            <person name="van den Berg H."/>
            <person name="Vega-Arreguin J.C."/>
            <person name="Wawra S."/>
            <person name="Young S.K."/>
            <person name="Zeng Q."/>
            <person name="Dieguez-Uribeondo J."/>
            <person name="Russ C."/>
            <person name="Tyler B.M."/>
            <person name="van West P."/>
        </authorList>
    </citation>
    <scope>NUCLEOTIDE SEQUENCE [LARGE SCALE GENOMIC DNA]</scope>
    <source>
        <strain evidence="4 5">CBS 223.65</strain>
    </source>
</reference>
<dbReference type="Proteomes" id="UP000030745">
    <property type="component" value="Unassembled WGS sequence"/>
</dbReference>
<dbReference type="Gene3D" id="3.40.33.10">
    <property type="entry name" value="CAP"/>
    <property type="match status" value="1"/>
</dbReference>
<feature type="domain" description="Expansin-like EG45" evidence="3">
    <location>
        <begin position="205"/>
        <end position="302"/>
    </location>
</feature>
<dbReference type="Gene3D" id="2.40.40.10">
    <property type="entry name" value="RlpA-like domain"/>
    <property type="match status" value="1"/>
</dbReference>
<gene>
    <name evidence="4" type="ORF">SPRG_14385</name>
</gene>
<dbReference type="SUPFAM" id="SSF55797">
    <property type="entry name" value="PR-1-like"/>
    <property type="match status" value="1"/>
</dbReference>
<dbReference type="RefSeq" id="XP_012210333.1">
    <property type="nucleotide sequence ID" value="XM_012354943.1"/>
</dbReference>
<dbReference type="SUPFAM" id="SSF50685">
    <property type="entry name" value="Barwin-like endoglucanases"/>
    <property type="match status" value="1"/>
</dbReference>
<proteinExistence type="predicted"/>
<dbReference type="PANTHER" id="PTHR31836:SF21">
    <property type="entry name" value="EXPANSIN-LIKE PROTEIN 7"/>
    <property type="match status" value="1"/>
</dbReference>
<name>A0A067BWG5_SAPPC</name>
<dbReference type="InterPro" id="IPR035940">
    <property type="entry name" value="CAP_sf"/>
</dbReference>
<sequence>MVSQTVHHLRNHIHPDLSFATSRRPHPVFIFIADAMQLLYSLCALLSIVAADILDDLYREHNAQRIHHNVAPFACFDTQLNALTATHVAGQIVAHSLDHTKLAARCHAIGPDVVCGENSVRGKVASANGMVMHWMNSTKHRANILNPDFTQVGFSVQKANATDEWVATALFATGPVNCSTSVKGDGTSTGRATTYGGVDGVDVNSGNCGLMDWIENAKTFHAAINRAQWASGTNCGRCVQVTCVDDRCPTKTPVLGQVSDQCHGCADGSMDLTLPFFQKVTGATTDAFSISWRFVDCPVSGGVKVCAKAGSNPHWLALQPANARHGVAKMSINGATSDLFSTSSNFFFMAKGHIDFNAAKVEMTSIAGETIAATVSLTAGQCTELPHQFQAAPDNRA</sequence>
<keyword evidence="1" id="KW-0732">Signal</keyword>
<dbReference type="InterPro" id="IPR051477">
    <property type="entry name" value="Expansin_CellWall"/>
</dbReference>
<feature type="transmembrane region" description="Helical" evidence="2">
    <location>
        <begin position="28"/>
        <end position="51"/>
    </location>
</feature>
<dbReference type="OrthoDB" id="406505at2759"/>
<dbReference type="InterPro" id="IPR036749">
    <property type="entry name" value="Expansin_CBD_sf"/>
</dbReference>
<dbReference type="STRING" id="695850.A0A067BWG5"/>
<dbReference type="PANTHER" id="PTHR31836">
    <property type="match status" value="1"/>
</dbReference>
<accession>A0A067BWG5</accession>
<dbReference type="VEuPathDB" id="FungiDB:SPRG_14385"/>
<organism evidence="4 5">
    <name type="scientific">Saprolegnia parasitica (strain CBS 223.65)</name>
    <dbReference type="NCBI Taxonomy" id="695850"/>
    <lineage>
        <taxon>Eukaryota</taxon>
        <taxon>Sar</taxon>
        <taxon>Stramenopiles</taxon>
        <taxon>Oomycota</taxon>
        <taxon>Saprolegniomycetes</taxon>
        <taxon>Saprolegniales</taxon>
        <taxon>Saprolegniaceae</taxon>
        <taxon>Saprolegnia</taxon>
    </lineage>
</organism>
<evidence type="ECO:0000259" key="3">
    <source>
        <dbReference type="PROSITE" id="PS50842"/>
    </source>
</evidence>
<keyword evidence="5" id="KW-1185">Reference proteome</keyword>
<protein>
    <recommendedName>
        <fullName evidence="3">Expansin-like EG45 domain-containing protein</fullName>
    </recommendedName>
</protein>
<keyword evidence="2" id="KW-1133">Transmembrane helix</keyword>
<keyword evidence="2" id="KW-0472">Membrane</keyword>
<dbReference type="EMBL" id="KK583381">
    <property type="protein sequence ID" value="KDO18952.1"/>
    <property type="molecule type" value="Genomic_DNA"/>
</dbReference>
<dbReference type="AlphaFoldDB" id="A0A067BWG5"/>
<dbReference type="Pfam" id="PF00188">
    <property type="entry name" value="CAP"/>
    <property type="match status" value="1"/>
</dbReference>
<evidence type="ECO:0000313" key="5">
    <source>
        <dbReference type="Proteomes" id="UP000030745"/>
    </source>
</evidence>
<dbReference type="PROSITE" id="PS50842">
    <property type="entry name" value="EXPANSIN_EG45"/>
    <property type="match status" value="1"/>
</dbReference>
<evidence type="ECO:0000256" key="1">
    <source>
        <dbReference type="ARBA" id="ARBA00022729"/>
    </source>
</evidence>
<dbReference type="InterPro" id="IPR007112">
    <property type="entry name" value="Expansin/allergen_DPBB_dom"/>
</dbReference>
<dbReference type="CDD" id="cd22271">
    <property type="entry name" value="DPBB_EXP_N-like"/>
    <property type="match status" value="1"/>
</dbReference>